<name>A0A328C9F2_9DELT</name>
<comment type="subcellular location">
    <subcellularLocation>
        <location evidence="1 8">Cell membrane</location>
        <topology evidence="1 8">Multi-pass membrane protein</topology>
    </subcellularLocation>
</comment>
<accession>A0A328C9F2</accession>
<feature type="transmembrane region" description="Helical" evidence="10">
    <location>
        <begin position="146"/>
        <end position="164"/>
    </location>
</feature>
<comment type="similarity">
    <text evidence="2 8">Belongs to the ABC-3 integral membrane protein family.</text>
</comment>
<feature type="transmembrane region" description="Helical" evidence="10">
    <location>
        <begin position="59"/>
        <end position="82"/>
    </location>
</feature>
<organism evidence="11 12">
    <name type="scientific">Lujinxingia litoralis</name>
    <dbReference type="NCBI Taxonomy" id="2211119"/>
    <lineage>
        <taxon>Bacteria</taxon>
        <taxon>Deltaproteobacteria</taxon>
        <taxon>Bradymonadales</taxon>
        <taxon>Lujinxingiaceae</taxon>
        <taxon>Lujinxingia</taxon>
    </lineage>
</organism>
<keyword evidence="4" id="KW-1003">Cell membrane</keyword>
<evidence type="ECO:0000256" key="9">
    <source>
        <dbReference type="SAM" id="MobiDB-lite"/>
    </source>
</evidence>
<dbReference type="CDD" id="cd06550">
    <property type="entry name" value="TM_ABC_iron-siderophores_like"/>
    <property type="match status" value="1"/>
</dbReference>
<feature type="transmembrane region" description="Helical" evidence="10">
    <location>
        <begin position="115"/>
        <end position="134"/>
    </location>
</feature>
<sequence length="347" mass="35796">MAQPPGSLPPRTCARPTEGIWPSSTRRVRSRPWSRTMAGGSESVFWQRALEFFAMQYDFALYALVAAVLVGAICGLVGTFMVLRGMSLVGDAAGHATLPGVGVAFLLTGTKSAPALLLGAMASAVLGAMTITWLSRGPKVRPEAAIGIVLSTFFGLGIVLLSYIQTSPTGQQSGLSDYLFGNAAAVTPAQIWVVGGAGLLLSMLVVVFYRPLSLMVFDERFARSIGLPTQWLELGLMSALAVAVVLSIQAVGVILVAAMLIIPPSAARLISGRLVGVMVGAMVIGALSGALGAMLSYIYEGVSTGPAMVLVAVTIFGFALVFGPVGGALPSAIRRVRARSLAAGGAL</sequence>
<dbReference type="SUPFAM" id="SSF81345">
    <property type="entry name" value="ABC transporter involved in vitamin B12 uptake, BtuC"/>
    <property type="match status" value="1"/>
</dbReference>
<dbReference type="Pfam" id="PF00950">
    <property type="entry name" value="ABC-3"/>
    <property type="match status" value="1"/>
</dbReference>
<proteinExistence type="inferred from homology"/>
<reference evidence="11 12" key="1">
    <citation type="submission" date="2018-05" db="EMBL/GenBank/DDBJ databases">
        <title>Lujinxingia marina gen. nov. sp. nov., a new facultative anaerobic member of the class Deltaproteobacteria, and proposal of Lujinxingaceae fam. nov.</title>
        <authorList>
            <person name="Li C.-M."/>
        </authorList>
    </citation>
    <scope>NUCLEOTIDE SEQUENCE [LARGE SCALE GENOMIC DNA]</scope>
    <source>
        <strain evidence="11 12">B210</strain>
    </source>
</reference>
<dbReference type="InterPro" id="IPR001626">
    <property type="entry name" value="ABC_TroCD"/>
</dbReference>
<evidence type="ECO:0000313" key="11">
    <source>
        <dbReference type="EMBL" id="RAL23568.1"/>
    </source>
</evidence>
<feature type="transmembrane region" description="Helical" evidence="10">
    <location>
        <begin position="305"/>
        <end position="329"/>
    </location>
</feature>
<dbReference type="AlphaFoldDB" id="A0A328C9F2"/>
<dbReference type="Proteomes" id="UP000249169">
    <property type="component" value="Unassembled WGS sequence"/>
</dbReference>
<feature type="transmembrane region" description="Helical" evidence="10">
    <location>
        <begin position="88"/>
        <end position="108"/>
    </location>
</feature>
<feature type="region of interest" description="Disordered" evidence="9">
    <location>
        <begin position="1"/>
        <end position="20"/>
    </location>
</feature>
<dbReference type="EMBL" id="QHKO01000002">
    <property type="protein sequence ID" value="RAL23568.1"/>
    <property type="molecule type" value="Genomic_DNA"/>
</dbReference>
<dbReference type="GO" id="GO:0055085">
    <property type="term" value="P:transmembrane transport"/>
    <property type="evidence" value="ECO:0007669"/>
    <property type="project" value="InterPro"/>
</dbReference>
<dbReference type="GO" id="GO:0071281">
    <property type="term" value="P:cellular response to iron ion"/>
    <property type="evidence" value="ECO:0007669"/>
    <property type="project" value="UniProtKB-ARBA"/>
</dbReference>
<evidence type="ECO:0000256" key="1">
    <source>
        <dbReference type="ARBA" id="ARBA00004651"/>
    </source>
</evidence>
<feature type="transmembrane region" description="Helical" evidence="10">
    <location>
        <begin position="236"/>
        <end position="262"/>
    </location>
</feature>
<gene>
    <name evidence="11" type="ORF">DL240_05260</name>
</gene>
<keyword evidence="5 8" id="KW-0812">Transmembrane</keyword>
<evidence type="ECO:0000256" key="4">
    <source>
        <dbReference type="ARBA" id="ARBA00022475"/>
    </source>
</evidence>
<evidence type="ECO:0000256" key="7">
    <source>
        <dbReference type="ARBA" id="ARBA00023136"/>
    </source>
</evidence>
<keyword evidence="3 8" id="KW-0813">Transport</keyword>
<dbReference type="GO" id="GO:0010043">
    <property type="term" value="P:response to zinc ion"/>
    <property type="evidence" value="ECO:0007669"/>
    <property type="project" value="TreeGrafter"/>
</dbReference>
<comment type="caution">
    <text evidence="11">The sequence shown here is derived from an EMBL/GenBank/DDBJ whole genome shotgun (WGS) entry which is preliminary data.</text>
</comment>
<evidence type="ECO:0000256" key="6">
    <source>
        <dbReference type="ARBA" id="ARBA00022989"/>
    </source>
</evidence>
<protein>
    <submittedName>
        <fullName evidence="11">Manganese ABC transporter</fullName>
    </submittedName>
</protein>
<evidence type="ECO:0000256" key="8">
    <source>
        <dbReference type="RuleBase" id="RU003943"/>
    </source>
</evidence>
<dbReference type="GO" id="GO:0043190">
    <property type="term" value="C:ATP-binding cassette (ABC) transporter complex"/>
    <property type="evidence" value="ECO:0007669"/>
    <property type="project" value="InterPro"/>
</dbReference>
<feature type="transmembrane region" description="Helical" evidence="10">
    <location>
        <begin position="185"/>
        <end position="209"/>
    </location>
</feature>
<keyword evidence="12" id="KW-1185">Reference proteome</keyword>
<dbReference type="PANTHER" id="PTHR30477:SF3">
    <property type="entry name" value="METAL TRANSPORT SYSTEM MEMBRANE PROTEIN CT_069-RELATED"/>
    <property type="match status" value="1"/>
</dbReference>
<dbReference type="Gene3D" id="1.10.3470.10">
    <property type="entry name" value="ABC transporter involved in vitamin B12 uptake, BtuC"/>
    <property type="match status" value="1"/>
</dbReference>
<evidence type="ECO:0000313" key="12">
    <source>
        <dbReference type="Proteomes" id="UP000249169"/>
    </source>
</evidence>
<dbReference type="FunFam" id="1.10.3470.10:FF:000003">
    <property type="entry name" value="Iron ABC transporter permease SitD"/>
    <property type="match status" value="1"/>
</dbReference>
<keyword evidence="6 10" id="KW-1133">Transmembrane helix</keyword>
<keyword evidence="7 10" id="KW-0472">Membrane</keyword>
<dbReference type="InterPro" id="IPR037294">
    <property type="entry name" value="ABC_BtuC-like"/>
</dbReference>
<dbReference type="PANTHER" id="PTHR30477">
    <property type="entry name" value="ABC-TRANSPORTER METAL-BINDING PROTEIN"/>
    <property type="match status" value="1"/>
</dbReference>
<evidence type="ECO:0000256" key="2">
    <source>
        <dbReference type="ARBA" id="ARBA00008034"/>
    </source>
</evidence>
<evidence type="ECO:0000256" key="3">
    <source>
        <dbReference type="ARBA" id="ARBA00022448"/>
    </source>
</evidence>
<evidence type="ECO:0000256" key="5">
    <source>
        <dbReference type="ARBA" id="ARBA00022692"/>
    </source>
</evidence>
<evidence type="ECO:0000256" key="10">
    <source>
        <dbReference type="SAM" id="Phobius"/>
    </source>
</evidence>
<feature type="transmembrane region" description="Helical" evidence="10">
    <location>
        <begin position="274"/>
        <end position="299"/>
    </location>
</feature>